<keyword evidence="6" id="KW-0808">Transferase</keyword>
<dbReference type="Gene3D" id="3.20.20.70">
    <property type="entry name" value="Aldolase class I"/>
    <property type="match status" value="1"/>
</dbReference>
<keyword evidence="7" id="KW-0100">Branched-chain amino acid biosynthesis</keyword>
<proteinExistence type="inferred from homology"/>
<evidence type="ECO:0000256" key="1">
    <source>
        <dbReference type="ARBA" id="ARBA00004743"/>
    </source>
</evidence>
<comment type="caution">
    <text evidence="11">The sequence shown here is derived from an EMBL/GenBank/DDBJ whole genome shotgun (WGS) entry which is preliminary data.</text>
</comment>
<dbReference type="UniPathway" id="UPA00047">
    <property type="reaction ID" value="UER00066"/>
</dbReference>
<dbReference type="InterPro" id="IPR000891">
    <property type="entry name" value="PYR_CT"/>
</dbReference>
<accession>A0A2G9YBP7</accession>
<protein>
    <recommendedName>
        <fullName evidence="3">(R)-citramalate synthase</fullName>
        <ecNumber evidence="8">2.3.3.21</ecNumber>
    </recommendedName>
</protein>
<keyword evidence="5" id="KW-0412">Isoleucine biosynthesis</keyword>
<evidence type="ECO:0000313" key="12">
    <source>
        <dbReference type="Proteomes" id="UP000230392"/>
    </source>
</evidence>
<name>A0A2G9YBP7_9BACT</name>
<evidence type="ECO:0000256" key="5">
    <source>
        <dbReference type="ARBA" id="ARBA00022624"/>
    </source>
</evidence>
<dbReference type="InterPro" id="IPR054691">
    <property type="entry name" value="LeuA/HCS_post-cat"/>
</dbReference>
<evidence type="ECO:0000256" key="8">
    <source>
        <dbReference type="ARBA" id="ARBA00034330"/>
    </source>
</evidence>
<dbReference type="PANTHER" id="PTHR43538">
    <property type="entry name" value="ALPHA-IPM SYNTHASE/HOMOCITRATE SYNTHASE"/>
    <property type="match status" value="1"/>
</dbReference>
<dbReference type="Gene3D" id="1.10.238.260">
    <property type="match status" value="1"/>
</dbReference>
<dbReference type="SUPFAM" id="SSF110921">
    <property type="entry name" value="2-isopropylmalate synthase LeuA, allosteric (dimerisation) domain"/>
    <property type="match status" value="1"/>
</dbReference>
<dbReference type="EC" id="2.3.3.21" evidence="8"/>
<comment type="pathway">
    <text evidence="1">Amino-acid biosynthesis; L-isoleucine biosynthesis; 2-oxobutanoate from pyruvate: step 1/3.</text>
</comment>
<feature type="domain" description="Pyruvate carboxyltransferase" evidence="10">
    <location>
        <begin position="1"/>
        <end position="75"/>
    </location>
</feature>
<dbReference type="InterPro" id="IPR013785">
    <property type="entry name" value="Aldolase_TIM"/>
</dbReference>
<sequence length="330" mass="36061">MKVKNTIKTPLGIHTHNDSGLAVANTITAVDSGAIQVQGTINGLGERCGNADRRVAIPILQLKMGYQCLEPESLKHITSLSRYISEVANLIPANNQPFVGTSAFAHKGGVHVDAVLKESKSYEHIDPRLVGNERRILVSELSGGATILFKAERYGIKKKGPETKKILSELSRLEKEGYQFEGAEASFQLLAAQALGKRPSFFEVSEFRVIVERKNGLIISESAVKIKVGKKVEHTIAEGDGPVNALDAALRKALLRFYPSLAEMRLTDYKVRVLNPEAATAARVRVLIESADHNGTWDTAGLSENIIEASLQALTDSINYKLLKDRIKPL</sequence>
<reference evidence="11 12" key="1">
    <citation type="submission" date="2017-09" db="EMBL/GenBank/DDBJ databases">
        <title>Depth-based differentiation of microbial function through sediment-hosted aquifers and enrichment of novel symbionts in the deep terrestrial subsurface.</title>
        <authorList>
            <person name="Probst A.J."/>
            <person name="Ladd B."/>
            <person name="Jarett J.K."/>
            <person name="Geller-Mcgrath D.E."/>
            <person name="Sieber C.M."/>
            <person name="Emerson J.B."/>
            <person name="Anantharaman K."/>
            <person name="Thomas B.C."/>
            <person name="Malmstrom R."/>
            <person name="Stieglmeier M."/>
            <person name="Klingl A."/>
            <person name="Woyke T."/>
            <person name="Ryan C.M."/>
            <person name="Banfield J.F."/>
        </authorList>
    </citation>
    <scope>NUCLEOTIDE SEQUENCE [LARGE SCALE GENOMIC DNA]</scope>
    <source>
        <strain evidence="11">CG23_combo_of_CG06-09_8_20_14_all_48_7</strain>
    </source>
</reference>
<evidence type="ECO:0000259" key="10">
    <source>
        <dbReference type="PROSITE" id="PS50991"/>
    </source>
</evidence>
<dbReference type="InterPro" id="IPR005675">
    <property type="entry name" value="Citramal_synthase"/>
</dbReference>
<dbReference type="GO" id="GO:0043714">
    <property type="term" value="F:(R)-citramalate synthase activity"/>
    <property type="evidence" value="ECO:0007669"/>
    <property type="project" value="UniProtKB-EC"/>
</dbReference>
<comment type="catalytic activity">
    <reaction evidence="9">
        <text>pyruvate + acetyl-CoA + H2O = (3R)-citramalate + CoA + H(+)</text>
        <dbReference type="Rhea" id="RHEA:19045"/>
        <dbReference type="ChEBI" id="CHEBI:15361"/>
        <dbReference type="ChEBI" id="CHEBI:15377"/>
        <dbReference type="ChEBI" id="CHEBI:15378"/>
        <dbReference type="ChEBI" id="CHEBI:30934"/>
        <dbReference type="ChEBI" id="CHEBI:57287"/>
        <dbReference type="ChEBI" id="CHEBI:57288"/>
        <dbReference type="EC" id="2.3.3.21"/>
    </reaction>
</comment>
<evidence type="ECO:0000313" key="11">
    <source>
        <dbReference type="EMBL" id="PIP16656.1"/>
    </source>
</evidence>
<dbReference type="SUPFAM" id="SSF51569">
    <property type="entry name" value="Aldolase"/>
    <property type="match status" value="1"/>
</dbReference>
<evidence type="ECO:0000256" key="2">
    <source>
        <dbReference type="ARBA" id="ARBA00006154"/>
    </source>
</evidence>
<dbReference type="GO" id="GO:0003852">
    <property type="term" value="F:2-isopropylmalate synthase activity"/>
    <property type="evidence" value="ECO:0007669"/>
    <property type="project" value="InterPro"/>
</dbReference>
<dbReference type="AlphaFoldDB" id="A0A2G9YBP7"/>
<evidence type="ECO:0000256" key="9">
    <source>
        <dbReference type="ARBA" id="ARBA00048263"/>
    </source>
</evidence>
<dbReference type="EMBL" id="PCRF01000041">
    <property type="protein sequence ID" value="PIP16656.1"/>
    <property type="molecule type" value="Genomic_DNA"/>
</dbReference>
<dbReference type="InterPro" id="IPR002034">
    <property type="entry name" value="AIPM/Hcit_synth_CS"/>
</dbReference>
<dbReference type="GO" id="GO:0009098">
    <property type="term" value="P:L-leucine biosynthetic process"/>
    <property type="evidence" value="ECO:0007669"/>
    <property type="project" value="InterPro"/>
</dbReference>
<dbReference type="Proteomes" id="UP000230392">
    <property type="component" value="Unassembled WGS sequence"/>
</dbReference>
<dbReference type="PANTHER" id="PTHR43538:SF1">
    <property type="entry name" value="(R)-CITRAMALATE SYNTHASE"/>
    <property type="match status" value="1"/>
</dbReference>
<dbReference type="InterPro" id="IPR036230">
    <property type="entry name" value="LeuA_allosteric_dom_sf"/>
</dbReference>
<evidence type="ECO:0000256" key="7">
    <source>
        <dbReference type="ARBA" id="ARBA00023304"/>
    </source>
</evidence>
<keyword evidence="4" id="KW-0028">Amino-acid biosynthesis</keyword>
<dbReference type="PROSITE" id="PS00816">
    <property type="entry name" value="AIPM_HOMOCIT_SYNTH_2"/>
    <property type="match status" value="1"/>
</dbReference>
<dbReference type="Pfam" id="PF00682">
    <property type="entry name" value="HMGL-like"/>
    <property type="match status" value="1"/>
</dbReference>
<dbReference type="Pfam" id="PF22617">
    <property type="entry name" value="HCS_D2"/>
    <property type="match status" value="1"/>
</dbReference>
<evidence type="ECO:0000256" key="4">
    <source>
        <dbReference type="ARBA" id="ARBA00022605"/>
    </source>
</evidence>
<dbReference type="Pfam" id="PF08502">
    <property type="entry name" value="LeuA_dimer"/>
    <property type="match status" value="1"/>
</dbReference>
<evidence type="ECO:0000256" key="6">
    <source>
        <dbReference type="ARBA" id="ARBA00022679"/>
    </source>
</evidence>
<dbReference type="InterPro" id="IPR013709">
    <property type="entry name" value="2-isopropylmalate_synth_dimer"/>
</dbReference>
<comment type="similarity">
    <text evidence="2">Belongs to the alpha-IPM synthase/homocitrate synthase family.</text>
</comment>
<dbReference type="Gene3D" id="3.30.160.270">
    <property type="match status" value="1"/>
</dbReference>
<evidence type="ECO:0000256" key="3">
    <source>
        <dbReference type="ARBA" id="ARBA00022325"/>
    </source>
</evidence>
<dbReference type="PROSITE" id="PS50991">
    <property type="entry name" value="PYR_CT"/>
    <property type="match status" value="1"/>
</dbReference>
<dbReference type="SMART" id="SM00917">
    <property type="entry name" value="LeuA_dimer"/>
    <property type="match status" value="1"/>
</dbReference>
<gene>
    <name evidence="11" type="ORF">COX46_00920</name>
</gene>
<dbReference type="GO" id="GO:0009097">
    <property type="term" value="P:isoleucine biosynthetic process"/>
    <property type="evidence" value="ECO:0007669"/>
    <property type="project" value="UniProtKB-UniPathway"/>
</dbReference>
<organism evidence="11 12">
    <name type="scientific">bacterium (Candidatus Ratteibacteria) CG23_combo_of_CG06-09_8_20_14_all_48_7</name>
    <dbReference type="NCBI Taxonomy" id="2014292"/>
    <lineage>
        <taxon>Bacteria</taxon>
        <taxon>Candidatus Ratteibacteria</taxon>
    </lineage>
</organism>